<keyword evidence="8" id="KW-0812">Transmembrane</keyword>
<reference evidence="11" key="1">
    <citation type="submission" date="2017-08" db="EMBL/GenBank/DDBJ databases">
        <title>A dynamic microbial community with high functional redundancy inhabits the cold, oxic subseafloor aquifer.</title>
        <authorList>
            <person name="Tully B.J."/>
            <person name="Wheat C.G."/>
            <person name="Glazer B.T."/>
            <person name="Huber J.A."/>
        </authorList>
    </citation>
    <scope>NUCLEOTIDE SEQUENCE [LARGE SCALE GENOMIC DNA]</scope>
</reference>
<dbReference type="InterPro" id="IPR016163">
    <property type="entry name" value="Ald_DH_C"/>
</dbReference>
<dbReference type="GO" id="GO:0005737">
    <property type="term" value="C:cytoplasm"/>
    <property type="evidence" value="ECO:0007669"/>
    <property type="project" value="TreeGrafter"/>
</dbReference>
<evidence type="ECO:0000259" key="9">
    <source>
        <dbReference type="Pfam" id="PF00171"/>
    </source>
</evidence>
<accession>A0A2A4T6K6</accession>
<keyword evidence="8" id="KW-0472">Membrane</keyword>
<gene>
    <name evidence="10" type="ORF">COB67_05310</name>
</gene>
<proteinExistence type="inferred from homology"/>
<evidence type="ECO:0000256" key="5">
    <source>
        <dbReference type="PIRSR" id="PIRSR036492-1"/>
    </source>
</evidence>
<keyword evidence="8" id="KW-1133">Transmembrane helix</keyword>
<dbReference type="AlphaFoldDB" id="A0A2A4T6K6"/>
<evidence type="ECO:0000313" key="10">
    <source>
        <dbReference type="EMBL" id="PCI28909.1"/>
    </source>
</evidence>
<evidence type="ECO:0000256" key="8">
    <source>
        <dbReference type="SAM" id="Phobius"/>
    </source>
</evidence>
<protein>
    <recommendedName>
        <fullName evidence="4">Aldehyde dehydrogenase</fullName>
    </recommendedName>
</protein>
<evidence type="ECO:0000256" key="6">
    <source>
        <dbReference type="PROSITE-ProRule" id="PRU10007"/>
    </source>
</evidence>
<dbReference type="GO" id="GO:0006081">
    <property type="term" value="P:aldehyde metabolic process"/>
    <property type="evidence" value="ECO:0007669"/>
    <property type="project" value="InterPro"/>
</dbReference>
<keyword evidence="3" id="KW-0520">NAD</keyword>
<feature type="transmembrane region" description="Helical" evidence="8">
    <location>
        <begin position="128"/>
        <end position="147"/>
    </location>
</feature>
<evidence type="ECO:0000256" key="7">
    <source>
        <dbReference type="RuleBase" id="RU003345"/>
    </source>
</evidence>
<dbReference type="InterPro" id="IPR016161">
    <property type="entry name" value="Ald_DH/histidinol_DH"/>
</dbReference>
<dbReference type="InterPro" id="IPR016162">
    <property type="entry name" value="Ald_DH_N"/>
</dbReference>
<evidence type="ECO:0000256" key="2">
    <source>
        <dbReference type="ARBA" id="ARBA00023002"/>
    </source>
</evidence>
<feature type="active site" evidence="5 6">
    <location>
        <position position="220"/>
    </location>
</feature>
<name>A0A2A4T6K6_9DELT</name>
<comment type="similarity">
    <text evidence="1 4 7">Belongs to the aldehyde dehydrogenase family.</text>
</comment>
<evidence type="ECO:0000256" key="3">
    <source>
        <dbReference type="ARBA" id="ARBA00023027"/>
    </source>
</evidence>
<dbReference type="SUPFAM" id="SSF53720">
    <property type="entry name" value="ALDH-like"/>
    <property type="match status" value="1"/>
</dbReference>
<dbReference type="PROSITE" id="PS00687">
    <property type="entry name" value="ALDEHYDE_DEHYDR_GLU"/>
    <property type="match status" value="1"/>
</dbReference>
<sequence>MNQLIQKVEEQQLLQKFNKLKKAYLSAPFPTCQERVFHLKQAQQMIKQHEVEFVRAIAADFGHRSSHETQLLEIFPSLENLRHTLRHLKRWMKASSRRASFWFLPAKTKIMWQPLGVVGIMVPWNYPLYLAIGPLVAALAAGNRVMIKMSEFTPQTSRLFAKLIAQYFDEDHVTVVTGEAEVAQQFSSLAWDHLLFTGSTAVGHHIMRAAAQHLTPITLELGGKSPAWIAPDFPIEVAAERILFGKCVNAGQTCIAPDYVLLPEAQVEAFQQAAQKIAKRLYPEFPQTADYSFIINDQHYGRLQNLLQDAQAGGASILPLLPQPSTQKKDQRLIAPTLVTQVSDQMKIMQEEIFGPLLPLVPYREWEEAKQWINSRPRPLALYYFDYKKKRINRVLQETISGGVTINDTLLHISQDHLPFGGVGASGMGHYHGQDGFETFSKKKGVFFQSRINGVSLLAPPYGKRTEFLLKRMKG</sequence>
<dbReference type="InterPro" id="IPR015590">
    <property type="entry name" value="Aldehyde_DH_dom"/>
</dbReference>
<dbReference type="EMBL" id="NVSR01000023">
    <property type="protein sequence ID" value="PCI28909.1"/>
    <property type="molecule type" value="Genomic_DNA"/>
</dbReference>
<evidence type="ECO:0000256" key="4">
    <source>
        <dbReference type="PIRNR" id="PIRNR036492"/>
    </source>
</evidence>
<dbReference type="InterPro" id="IPR029510">
    <property type="entry name" value="Ald_DH_CS_GLU"/>
</dbReference>
<comment type="caution">
    <text evidence="10">The sequence shown here is derived from an EMBL/GenBank/DDBJ whole genome shotgun (WGS) entry which is preliminary data.</text>
</comment>
<feature type="active site" evidence="5">
    <location>
        <position position="254"/>
    </location>
</feature>
<dbReference type="GO" id="GO:0004029">
    <property type="term" value="F:aldehyde dehydrogenase (NAD+) activity"/>
    <property type="evidence" value="ECO:0007669"/>
    <property type="project" value="TreeGrafter"/>
</dbReference>
<dbReference type="Gene3D" id="3.40.309.10">
    <property type="entry name" value="Aldehyde Dehydrogenase, Chain A, domain 2"/>
    <property type="match status" value="1"/>
</dbReference>
<keyword evidence="2 4" id="KW-0560">Oxidoreductase</keyword>
<evidence type="ECO:0000313" key="11">
    <source>
        <dbReference type="Proteomes" id="UP000218113"/>
    </source>
</evidence>
<dbReference type="PANTHER" id="PTHR43570">
    <property type="entry name" value="ALDEHYDE DEHYDROGENASE"/>
    <property type="match status" value="1"/>
</dbReference>
<organism evidence="10 11">
    <name type="scientific">SAR324 cluster bacterium</name>
    <dbReference type="NCBI Taxonomy" id="2024889"/>
    <lineage>
        <taxon>Bacteria</taxon>
        <taxon>Deltaproteobacteria</taxon>
        <taxon>SAR324 cluster</taxon>
    </lineage>
</organism>
<dbReference type="FunFam" id="3.40.605.10:FF:000004">
    <property type="entry name" value="Aldehyde dehydrogenase"/>
    <property type="match status" value="1"/>
</dbReference>
<dbReference type="Pfam" id="PF00171">
    <property type="entry name" value="Aldedh"/>
    <property type="match status" value="1"/>
</dbReference>
<evidence type="ECO:0000256" key="1">
    <source>
        <dbReference type="ARBA" id="ARBA00009986"/>
    </source>
</evidence>
<dbReference type="PIRSF" id="PIRSF036492">
    <property type="entry name" value="ALDH"/>
    <property type="match status" value="1"/>
</dbReference>
<dbReference type="CDD" id="cd07133">
    <property type="entry name" value="ALDH_CALDH_CalB"/>
    <property type="match status" value="1"/>
</dbReference>
<dbReference type="Gene3D" id="3.40.605.10">
    <property type="entry name" value="Aldehyde Dehydrogenase, Chain A, domain 1"/>
    <property type="match status" value="1"/>
</dbReference>
<dbReference type="PANTHER" id="PTHR43570:SF20">
    <property type="entry name" value="ALDEHYDE DEHYDROGENASE ALDX-RELATED"/>
    <property type="match status" value="1"/>
</dbReference>
<dbReference type="Proteomes" id="UP000218113">
    <property type="component" value="Unassembled WGS sequence"/>
</dbReference>
<dbReference type="FunFam" id="3.40.309.10:FF:000003">
    <property type="entry name" value="Aldehyde dehydrogenase"/>
    <property type="match status" value="1"/>
</dbReference>
<feature type="domain" description="Aldehyde dehydrogenase" evidence="9">
    <location>
        <begin position="31"/>
        <end position="444"/>
    </location>
</feature>
<dbReference type="InterPro" id="IPR012394">
    <property type="entry name" value="Aldehyde_DH_NAD(P)"/>
</dbReference>